<keyword evidence="2" id="KW-1185">Reference proteome</keyword>
<dbReference type="Proteomes" id="UP000663193">
    <property type="component" value="Chromosome 12"/>
</dbReference>
<evidence type="ECO:0000313" key="2">
    <source>
        <dbReference type="Proteomes" id="UP000663193"/>
    </source>
</evidence>
<dbReference type="VEuPathDB" id="FungiDB:JI435_416370"/>
<evidence type="ECO:0000313" key="1">
    <source>
        <dbReference type="EMBL" id="QRD01276.1"/>
    </source>
</evidence>
<reference evidence="2" key="1">
    <citation type="journal article" date="2021" name="BMC Genomics">
        <title>Chromosome-level genome assembly and manually-curated proteome of model necrotroph Parastagonospora nodorum Sn15 reveals a genome-wide trove of candidate effector homologs, and redundancy of virulence-related functions within an accessory chromosome.</title>
        <authorList>
            <person name="Bertazzoni S."/>
            <person name="Jones D.A.B."/>
            <person name="Phan H.T."/>
            <person name="Tan K.-C."/>
            <person name="Hane J.K."/>
        </authorList>
    </citation>
    <scope>NUCLEOTIDE SEQUENCE [LARGE SCALE GENOMIC DNA]</scope>
    <source>
        <strain evidence="2">SN15 / ATCC MYA-4574 / FGSC 10173)</strain>
    </source>
</reference>
<name>A0A7U2F9N0_PHANO</name>
<dbReference type="EMBL" id="CP069034">
    <property type="protein sequence ID" value="QRD01276.1"/>
    <property type="molecule type" value="Genomic_DNA"/>
</dbReference>
<proteinExistence type="predicted"/>
<sequence length="64" mass="7652">MNTQNWYRLQFVNSQSSTRSDFIIRHSRKLILLCVDREQHLCGLDYRTRKVKTWCPTLLEVPGV</sequence>
<dbReference type="AlphaFoldDB" id="A0A7U2F9N0"/>
<organism evidence="1 2">
    <name type="scientific">Phaeosphaeria nodorum (strain SN15 / ATCC MYA-4574 / FGSC 10173)</name>
    <name type="common">Glume blotch fungus</name>
    <name type="synonym">Parastagonospora nodorum</name>
    <dbReference type="NCBI Taxonomy" id="321614"/>
    <lineage>
        <taxon>Eukaryota</taxon>
        <taxon>Fungi</taxon>
        <taxon>Dikarya</taxon>
        <taxon>Ascomycota</taxon>
        <taxon>Pezizomycotina</taxon>
        <taxon>Dothideomycetes</taxon>
        <taxon>Pleosporomycetidae</taxon>
        <taxon>Pleosporales</taxon>
        <taxon>Pleosporineae</taxon>
        <taxon>Phaeosphaeriaceae</taxon>
        <taxon>Parastagonospora</taxon>
    </lineage>
</organism>
<protein>
    <submittedName>
        <fullName evidence="1">Uncharacterized protein</fullName>
    </submittedName>
</protein>
<accession>A0A7U2F9N0</accession>
<gene>
    <name evidence="1" type="ORF">JI435_416370</name>
</gene>